<gene>
    <name evidence="2" type="ORF">Asera_58260</name>
</gene>
<dbReference type="NCBIfam" id="NF047509">
    <property type="entry name" value="Rv3131_FMN_oxido"/>
    <property type="match status" value="1"/>
</dbReference>
<evidence type="ECO:0000256" key="1">
    <source>
        <dbReference type="SAM" id="MobiDB-lite"/>
    </source>
</evidence>
<sequence>MAAINFSDRAIRSRGYSADSPLGRAALAALRAPSLLNTQPWRWRVHDGSAELWADRSRQLTSIDPDGRLLILSCGIALHHAMVALTIIGHRPQVDVRPDATTPDLLAVVRAGAEQRPSFADQRAFQAMLARRTDRRPAPRDVCIPAYRLQQLRDAAERHGAHLHLLPHEQVPVLIVAATHAAAIETADPGVRGDLARWTHRPTGGGDGVTASSVVPQIPRRVPQREFLPNDDAGLDAGEGNDQTANYAILFSDGDEPADWLAAGQALSALLIAATEHRISVNPISNVVEVEPTRATLAGLLSQLGHPMIALRLSVAAATPPPPEPRRSPEEMIES</sequence>
<organism evidence="2 3">
    <name type="scientific">Actinocatenispora sera</name>
    <dbReference type="NCBI Taxonomy" id="390989"/>
    <lineage>
        <taxon>Bacteria</taxon>
        <taxon>Bacillati</taxon>
        <taxon>Actinomycetota</taxon>
        <taxon>Actinomycetes</taxon>
        <taxon>Micromonosporales</taxon>
        <taxon>Micromonosporaceae</taxon>
        <taxon>Actinocatenispora</taxon>
    </lineage>
</organism>
<dbReference type="AlphaFoldDB" id="A0A810LCK9"/>
<keyword evidence="3" id="KW-1185">Reference proteome</keyword>
<dbReference type="KEGG" id="aser:Asera_58260"/>
<feature type="compositionally biased region" description="Basic and acidic residues" evidence="1">
    <location>
        <begin position="324"/>
        <end position="335"/>
    </location>
</feature>
<dbReference type="OrthoDB" id="8156917at2"/>
<name>A0A810LCK9_9ACTN</name>
<proteinExistence type="predicted"/>
<dbReference type="RefSeq" id="WP_051801381.1">
    <property type="nucleotide sequence ID" value="NZ_AP023354.1"/>
</dbReference>
<protein>
    <submittedName>
        <fullName evidence="2">NAD(P)H nitroreductase</fullName>
    </submittedName>
</protein>
<evidence type="ECO:0000313" key="2">
    <source>
        <dbReference type="EMBL" id="BCJ31718.1"/>
    </source>
</evidence>
<reference evidence="2" key="1">
    <citation type="submission" date="2020-08" db="EMBL/GenBank/DDBJ databases">
        <title>Whole genome shotgun sequence of Actinocatenispora sera NBRC 101916.</title>
        <authorList>
            <person name="Komaki H."/>
            <person name="Tamura T."/>
        </authorList>
    </citation>
    <scope>NUCLEOTIDE SEQUENCE</scope>
    <source>
        <strain evidence="2">NBRC 101916</strain>
    </source>
</reference>
<dbReference type="GO" id="GO:0016491">
    <property type="term" value="F:oxidoreductase activity"/>
    <property type="evidence" value="ECO:0007669"/>
    <property type="project" value="InterPro"/>
</dbReference>
<dbReference type="SUPFAM" id="SSF55469">
    <property type="entry name" value="FMN-dependent nitroreductase-like"/>
    <property type="match status" value="1"/>
</dbReference>
<evidence type="ECO:0000313" key="3">
    <source>
        <dbReference type="Proteomes" id="UP000680750"/>
    </source>
</evidence>
<dbReference type="EMBL" id="AP023354">
    <property type="protein sequence ID" value="BCJ31718.1"/>
    <property type="molecule type" value="Genomic_DNA"/>
</dbReference>
<dbReference type="InterPro" id="IPR000415">
    <property type="entry name" value="Nitroreductase-like"/>
</dbReference>
<dbReference type="Gene3D" id="3.40.109.30">
    <property type="entry name" value="putative nitroreductase (tm1586), domain 2"/>
    <property type="match status" value="1"/>
</dbReference>
<dbReference type="Proteomes" id="UP000680750">
    <property type="component" value="Chromosome"/>
</dbReference>
<accession>A0A810LCK9</accession>
<feature type="region of interest" description="Disordered" evidence="1">
    <location>
        <begin position="316"/>
        <end position="335"/>
    </location>
</feature>
<dbReference type="Gene3D" id="3.40.109.10">
    <property type="entry name" value="NADH Oxidase"/>
    <property type="match status" value="1"/>
</dbReference>